<organism evidence="3 4">
    <name type="scientific">Vitis rotundifolia</name>
    <name type="common">Muscadine grape</name>
    <dbReference type="NCBI Taxonomy" id="103349"/>
    <lineage>
        <taxon>Eukaryota</taxon>
        <taxon>Viridiplantae</taxon>
        <taxon>Streptophyta</taxon>
        <taxon>Embryophyta</taxon>
        <taxon>Tracheophyta</taxon>
        <taxon>Spermatophyta</taxon>
        <taxon>Magnoliopsida</taxon>
        <taxon>eudicotyledons</taxon>
        <taxon>Gunneridae</taxon>
        <taxon>Pentapetalae</taxon>
        <taxon>rosids</taxon>
        <taxon>Vitales</taxon>
        <taxon>Vitaceae</taxon>
        <taxon>Viteae</taxon>
        <taxon>Vitis</taxon>
    </lineage>
</organism>
<feature type="coiled-coil region" evidence="1">
    <location>
        <begin position="222"/>
        <end position="284"/>
    </location>
</feature>
<gene>
    <name evidence="3" type="ORF">PVL29_024097</name>
</gene>
<sequence>MATYKDSHVSSDRKKWQKIFNALVHLLQTQQTQVESLAKERKLLEDRIKFQYDRWLSDVHSLQDQIAQMGMEFTVQEKERLVEAAKSDLLMGLKKREVSLCKLKLESTDDELADFKMLIDFLSHECLDPKDDYQGISKVGDKEKGSRGDNNLKSAKTNKEEEQRAKKLEGEVRKLKREYENLASRNSAEVSALLAEQNFVWNQYKIMESNYSNKLNSKHVEVEQANEKIDNLLVGMEQLESLNNEKDDKIVKLKTDLAKMETETKKKNEEISRLSKEVELLRKSRSASVTPILNRCTEKQKTSIQGKNKSWIGRNISIKKETPASEKNTEKKKESSASEKNTEKKSRGSKRKEINATPTSETPRLFTSTFKIPKLKNSSPQIM</sequence>
<dbReference type="EMBL" id="JARBHA010000018">
    <property type="protein sequence ID" value="KAJ9674982.1"/>
    <property type="molecule type" value="Genomic_DNA"/>
</dbReference>
<proteinExistence type="predicted"/>
<feature type="compositionally biased region" description="Basic and acidic residues" evidence="2">
    <location>
        <begin position="318"/>
        <end position="354"/>
    </location>
</feature>
<feature type="region of interest" description="Disordered" evidence="2">
    <location>
        <begin position="133"/>
        <end position="165"/>
    </location>
</feature>
<evidence type="ECO:0000256" key="1">
    <source>
        <dbReference type="SAM" id="Coils"/>
    </source>
</evidence>
<feature type="compositionally biased region" description="Basic and acidic residues" evidence="2">
    <location>
        <begin position="133"/>
        <end position="147"/>
    </location>
</feature>
<reference evidence="3 4" key="1">
    <citation type="journal article" date="2023" name="BMC Biotechnol.">
        <title>Vitis rotundifolia cv Carlos genome sequencing.</title>
        <authorList>
            <person name="Huff M."/>
            <person name="Hulse-Kemp A."/>
            <person name="Scheffler B."/>
            <person name="Youngblood R."/>
            <person name="Simpson S."/>
            <person name="Babiker E."/>
            <person name="Staton M."/>
        </authorList>
    </citation>
    <scope>NUCLEOTIDE SEQUENCE [LARGE SCALE GENOMIC DNA]</scope>
    <source>
        <tissue evidence="3">Leaf</tissue>
    </source>
</reference>
<feature type="compositionally biased region" description="Polar residues" evidence="2">
    <location>
        <begin position="356"/>
        <end position="383"/>
    </location>
</feature>
<dbReference type="PANTHER" id="PTHR35992:SF1">
    <property type="entry name" value="CYTOMATRIX PROTEIN-LIKE PROTEIN"/>
    <property type="match status" value="1"/>
</dbReference>
<evidence type="ECO:0000313" key="4">
    <source>
        <dbReference type="Proteomes" id="UP001168098"/>
    </source>
</evidence>
<name>A0AA38YR29_VITRO</name>
<dbReference type="PANTHER" id="PTHR35992">
    <property type="entry name" value="CYTOMATRIX PROTEIN-LIKE PROTEIN"/>
    <property type="match status" value="1"/>
</dbReference>
<dbReference type="AlphaFoldDB" id="A0AA38YR29"/>
<keyword evidence="1" id="KW-0175">Coiled coil</keyword>
<evidence type="ECO:0000256" key="2">
    <source>
        <dbReference type="SAM" id="MobiDB-lite"/>
    </source>
</evidence>
<protein>
    <submittedName>
        <fullName evidence="3">Uncharacterized protein</fullName>
    </submittedName>
</protein>
<evidence type="ECO:0000313" key="3">
    <source>
        <dbReference type="EMBL" id="KAJ9674982.1"/>
    </source>
</evidence>
<dbReference type="Proteomes" id="UP001168098">
    <property type="component" value="Unassembled WGS sequence"/>
</dbReference>
<feature type="region of interest" description="Disordered" evidence="2">
    <location>
        <begin position="292"/>
        <end position="383"/>
    </location>
</feature>
<comment type="caution">
    <text evidence="3">The sequence shown here is derived from an EMBL/GenBank/DDBJ whole genome shotgun (WGS) entry which is preliminary data.</text>
</comment>
<accession>A0AA38YR29</accession>
<keyword evidence="4" id="KW-1185">Reference proteome</keyword>